<evidence type="ECO:0000256" key="1">
    <source>
        <dbReference type="SAM" id="Phobius"/>
    </source>
</evidence>
<keyword evidence="3" id="KW-1185">Reference proteome</keyword>
<organism evidence="2 3">
    <name type="scientific">Nanobsidianus stetteri</name>
    <dbReference type="NCBI Taxonomy" id="1294122"/>
    <lineage>
        <taxon>Archaea</taxon>
        <taxon>Nanobdellota</taxon>
        <taxon>Candidatus Nanoarchaeia</taxon>
        <taxon>Nanoarchaeales</taxon>
        <taxon>Nanopusillaceae</taxon>
        <taxon>Candidatus Nanobsidianus</taxon>
    </lineage>
</organism>
<feature type="transmembrane region" description="Helical" evidence="1">
    <location>
        <begin position="12"/>
        <end position="33"/>
    </location>
</feature>
<dbReference type="Proteomes" id="UP000053279">
    <property type="component" value="Unassembled WGS sequence"/>
</dbReference>
<keyword evidence="1" id="KW-1133">Transmembrane helix</keyword>
<proteinExistence type="predicted"/>
<gene>
    <name evidence="2" type="ORF">Nst1_641</name>
</gene>
<sequence length="137" mass="15182">MAIKSQELPINYTFLIIIGIIVVSVITGIIFLLKGNITSYISNTIPKYNNTQTVVETNVSSVQDVAMDVVACYYKKAQGLCYLINYQGSPFTCQDLINNVSSIDPNVVMQNCNYNINPGEYILVYSAGNYVYINVQG</sequence>
<name>R1G8Q3_NANST</name>
<keyword evidence="1" id="KW-0472">Membrane</keyword>
<protein>
    <submittedName>
        <fullName evidence="2">Membrane protein</fullName>
    </submittedName>
</protein>
<comment type="caution">
    <text evidence="2">The sequence shown here is derived from an EMBL/GenBank/DDBJ whole genome shotgun (WGS) entry which is preliminary data.</text>
</comment>
<reference evidence="2 3" key="1">
    <citation type="submission" date="2013-02" db="EMBL/GenBank/DDBJ databases">
        <title>Insights into archaeal evolution and symbiosis from the genomes of a Nanoarchaeon and its crenarchaeal host from Yellowstone National Park.</title>
        <authorList>
            <person name="Podar M."/>
            <person name="Makarova K.S."/>
            <person name="Graham D.E."/>
            <person name="Wolf Y.I."/>
            <person name="Koonin E.V."/>
            <person name="Reysenbach A.-L."/>
        </authorList>
    </citation>
    <scope>NUCLEOTIDE SEQUENCE [LARGE SCALE GENOMIC DNA]</scope>
</reference>
<evidence type="ECO:0000313" key="2">
    <source>
        <dbReference type="EMBL" id="EOD42224.1"/>
    </source>
</evidence>
<keyword evidence="1" id="KW-0812">Transmembrane</keyword>
<evidence type="ECO:0000313" key="3">
    <source>
        <dbReference type="Proteomes" id="UP000053279"/>
    </source>
</evidence>
<accession>R1G8Q3</accession>
<dbReference type="EMBL" id="APJZ01000007">
    <property type="protein sequence ID" value="EOD42224.1"/>
    <property type="molecule type" value="Genomic_DNA"/>
</dbReference>
<dbReference type="AlphaFoldDB" id="R1G8Q3"/>